<organism evidence="2 3">
    <name type="scientific">Carnobacterium maltaromaticum</name>
    <name type="common">Carnobacterium piscicola</name>
    <dbReference type="NCBI Taxonomy" id="2751"/>
    <lineage>
        <taxon>Bacteria</taxon>
        <taxon>Bacillati</taxon>
        <taxon>Bacillota</taxon>
        <taxon>Bacilli</taxon>
        <taxon>Lactobacillales</taxon>
        <taxon>Carnobacteriaceae</taxon>
        <taxon>Carnobacterium</taxon>
    </lineage>
</organism>
<dbReference type="RefSeq" id="WP_322809609.1">
    <property type="nucleotide sequence ID" value="NZ_JAVBVO010000005.1"/>
</dbReference>
<evidence type="ECO:0008006" key="4">
    <source>
        <dbReference type="Google" id="ProtNLM"/>
    </source>
</evidence>
<evidence type="ECO:0000256" key="1">
    <source>
        <dbReference type="SAM" id="MobiDB-lite"/>
    </source>
</evidence>
<sequence>MSIWEQLEIERTTDLKQIKKAYAKKMKIVLKSGNDAEFQALKEAYDLAVKWAKSGNAESQESRHVVLPKVEATQKFHAEKEGNHSQLPTFIEAVVSLIKINERRQKITEWELLLKDKENWSITEYVQYREFMMRFLIDWYIFIPKKIIRFLISNFELITETEEVASDSLTSYFRVASHQIVNVPNFSFATFSGMTEESIFEFCRLRYTIYQKVTTDLTDENITELYSVAIKLNEKDTDLINLYMLYLVEKELNPKWQPEEYIHELDSYLIKAKLNQSDNEVTIFIDMYYQAITTKSGLDQNFLNAWHDYYIPTQLAYLMTGYIYDYNGDQITAVQIWKNLPNTYSVIVQKKIIAVKKTVDAEVKEKKEKEQSYNVLIWLAAFVAIGIFVAGITQTKKTEPDPDFVKYLQSRNDFSSIHKEYREKVQENSGGTEEETNNESEPVDEATLLDDQKFIYYFLMTNDAEKRQMFIDQSVAEDAKAFFLEHINDAPAFPRADFTEFRIQNDYIVDFGKAQLITYSFEQSYLLQVDENDKIMNVLAKGWTERSTAEFQALVEDIHVRPETSTNFFVMDYLLSENQKESLQVNSEYVTKELYGILEKNASGATNDYDEASWQLSKFSDGRVATVVNDNNGEHGYILSFDTNGRLEHIYSGGWEQLDLAEREFVYDNCEEKENFYTF</sequence>
<comment type="caution">
    <text evidence="2">The sequence shown here is derived from an EMBL/GenBank/DDBJ whole genome shotgun (WGS) entry which is preliminary data.</text>
</comment>
<dbReference type="Proteomes" id="UP001290462">
    <property type="component" value="Unassembled WGS sequence"/>
</dbReference>
<protein>
    <recommendedName>
        <fullName evidence="4">J domain-containing protein</fullName>
    </recommendedName>
</protein>
<evidence type="ECO:0000313" key="2">
    <source>
        <dbReference type="EMBL" id="MDZ5760171.1"/>
    </source>
</evidence>
<dbReference type="EMBL" id="JAVBVO010000005">
    <property type="protein sequence ID" value="MDZ5760171.1"/>
    <property type="molecule type" value="Genomic_DNA"/>
</dbReference>
<feature type="compositionally biased region" description="Acidic residues" evidence="1">
    <location>
        <begin position="432"/>
        <end position="444"/>
    </location>
</feature>
<reference evidence="2" key="1">
    <citation type="submission" date="2023-08" db="EMBL/GenBank/DDBJ databases">
        <title>Genomic characterization of piscicolin 126 produced by Carnobacterium maltaromaticum CM22 strain isolated from salmon (Salmo salar).</title>
        <authorList>
            <person name="Gonzalez-Gragera E."/>
            <person name="Garcia-Lopez J.D."/>
            <person name="Teso-Perez C."/>
            <person name="Gimenez-Hernandez I."/>
            <person name="Peralta-Sanchez J.M."/>
            <person name="Valdivia E."/>
            <person name="Montalban-Lopez M."/>
            <person name="Martin-Platero A.M."/>
            <person name="Banos A."/>
            <person name="Martinez-Bueno M."/>
        </authorList>
    </citation>
    <scope>NUCLEOTIDE SEQUENCE</scope>
    <source>
        <strain evidence="2">CM22</strain>
    </source>
</reference>
<dbReference type="AlphaFoldDB" id="A0AAW9K639"/>
<accession>A0AAW9K639</accession>
<name>A0AAW9K639_CARML</name>
<proteinExistence type="predicted"/>
<feature type="region of interest" description="Disordered" evidence="1">
    <location>
        <begin position="424"/>
        <end position="444"/>
    </location>
</feature>
<gene>
    <name evidence="2" type="ORF">RAK27_16155</name>
</gene>
<evidence type="ECO:0000313" key="3">
    <source>
        <dbReference type="Proteomes" id="UP001290462"/>
    </source>
</evidence>